<feature type="compositionally biased region" description="Low complexity" evidence="1">
    <location>
        <begin position="171"/>
        <end position="183"/>
    </location>
</feature>
<sequence>MRAAIAVRARCAPPHAAVHAATGVHAAVHAVTWTHAARPRMDVRRLLGSRTAAARGIPRLLGGRAATGASRDLSRLGTLSPVDLQKRPQSPEPAAPTAQANPSGGLRASDADRDRVADILREALAEGRLTADEHAERVEGVYRAKTVGDLEPLVEDLPRAASEDSYRRRTPPASAPSRPTAGAIPAEADDNLVAVLSSSARRGRWRVGRRTHAYAIFGNVEIDLSEALFEYQQVVIKAVSVFGNVEITVPENISLRGSGGGVLGNFEVDTLDSPDPDAPVVFVDGVAVLGNIEAKPRRGRLVRDLQHKLRKYLDH</sequence>
<feature type="compositionally biased region" description="Basic and acidic residues" evidence="1">
    <location>
        <begin position="156"/>
        <end position="167"/>
    </location>
</feature>
<dbReference type="AlphaFoldDB" id="A0A919G3F4"/>
<dbReference type="PANTHER" id="PTHR40763">
    <property type="entry name" value="MEMBRANE PROTEIN-RELATED"/>
    <property type="match status" value="1"/>
</dbReference>
<gene>
    <name evidence="4" type="ORF">GCM10018793_25060</name>
</gene>
<accession>A0A919G3F4</accession>
<evidence type="ECO:0000259" key="2">
    <source>
        <dbReference type="Pfam" id="PF08044"/>
    </source>
</evidence>
<protein>
    <recommendedName>
        <fullName evidence="6">Cell wall-active antibiotics response LiaF-like C-terminal domain-containing protein</fullName>
    </recommendedName>
</protein>
<feature type="domain" description="DUF1707" evidence="2">
    <location>
        <begin position="106"/>
        <end position="158"/>
    </location>
</feature>
<feature type="region of interest" description="Disordered" evidence="1">
    <location>
        <begin position="154"/>
        <end position="184"/>
    </location>
</feature>
<dbReference type="PANTHER" id="PTHR40763:SF4">
    <property type="entry name" value="DUF1707 DOMAIN-CONTAINING PROTEIN"/>
    <property type="match status" value="1"/>
</dbReference>
<name>A0A919G3F4_9ACTN</name>
<dbReference type="Pfam" id="PF08044">
    <property type="entry name" value="DUF1707"/>
    <property type="match status" value="1"/>
</dbReference>
<evidence type="ECO:0000259" key="3">
    <source>
        <dbReference type="Pfam" id="PF09922"/>
    </source>
</evidence>
<evidence type="ECO:0000256" key="1">
    <source>
        <dbReference type="SAM" id="MobiDB-lite"/>
    </source>
</evidence>
<dbReference type="Pfam" id="PF09922">
    <property type="entry name" value="LiaF-like_C"/>
    <property type="match status" value="1"/>
</dbReference>
<organism evidence="4 5">
    <name type="scientific">Streptomyces sulfonofaciens</name>
    <dbReference type="NCBI Taxonomy" id="68272"/>
    <lineage>
        <taxon>Bacteria</taxon>
        <taxon>Bacillati</taxon>
        <taxon>Actinomycetota</taxon>
        <taxon>Actinomycetes</taxon>
        <taxon>Kitasatosporales</taxon>
        <taxon>Streptomycetaceae</taxon>
        <taxon>Streptomyces</taxon>
    </lineage>
</organism>
<dbReference type="Proteomes" id="UP000603708">
    <property type="component" value="Unassembled WGS sequence"/>
</dbReference>
<feature type="region of interest" description="Disordered" evidence="1">
    <location>
        <begin position="71"/>
        <end position="112"/>
    </location>
</feature>
<dbReference type="InterPro" id="IPR012551">
    <property type="entry name" value="DUF1707_SHOCT-like"/>
</dbReference>
<feature type="domain" description="Cell wall-active antibiotics response LiaF-like C-terminal" evidence="3">
    <location>
        <begin position="204"/>
        <end position="267"/>
    </location>
</feature>
<dbReference type="InterPro" id="IPR024425">
    <property type="entry name" value="LiaF-like_C"/>
</dbReference>
<evidence type="ECO:0008006" key="6">
    <source>
        <dbReference type="Google" id="ProtNLM"/>
    </source>
</evidence>
<keyword evidence="5" id="KW-1185">Reference proteome</keyword>
<reference evidence="4" key="2">
    <citation type="submission" date="2020-09" db="EMBL/GenBank/DDBJ databases">
        <authorList>
            <person name="Sun Q."/>
            <person name="Ohkuma M."/>
        </authorList>
    </citation>
    <scope>NUCLEOTIDE SEQUENCE</scope>
    <source>
        <strain evidence="4">JCM 5069</strain>
    </source>
</reference>
<comment type="caution">
    <text evidence="4">The sequence shown here is derived from an EMBL/GenBank/DDBJ whole genome shotgun (WGS) entry which is preliminary data.</text>
</comment>
<reference evidence="4" key="1">
    <citation type="journal article" date="2014" name="Int. J. Syst. Evol. Microbiol.">
        <title>Complete genome sequence of Corynebacterium casei LMG S-19264T (=DSM 44701T), isolated from a smear-ripened cheese.</title>
        <authorList>
            <consortium name="US DOE Joint Genome Institute (JGI-PGF)"/>
            <person name="Walter F."/>
            <person name="Albersmeier A."/>
            <person name="Kalinowski J."/>
            <person name="Ruckert C."/>
        </authorList>
    </citation>
    <scope>NUCLEOTIDE SEQUENCE</scope>
    <source>
        <strain evidence="4">JCM 5069</strain>
    </source>
</reference>
<dbReference type="EMBL" id="BNCD01000006">
    <property type="protein sequence ID" value="GHH77315.1"/>
    <property type="molecule type" value="Genomic_DNA"/>
</dbReference>
<evidence type="ECO:0000313" key="5">
    <source>
        <dbReference type="Proteomes" id="UP000603708"/>
    </source>
</evidence>
<proteinExistence type="predicted"/>
<evidence type="ECO:0000313" key="4">
    <source>
        <dbReference type="EMBL" id="GHH77315.1"/>
    </source>
</evidence>